<name>A0ABV3RA54_9SPHN</name>
<sequence>MTPSQAMDRLLASTGHVARIDDGIISLHPISTGAADPDTYRSIQMAVSAVSGGKWSG</sequence>
<protein>
    <submittedName>
        <fullName evidence="1">STN domain-containing protein</fullName>
    </submittedName>
</protein>
<gene>
    <name evidence="1" type="ORF">ABUH87_06230</name>
</gene>
<evidence type="ECO:0000313" key="1">
    <source>
        <dbReference type="EMBL" id="MEW9854773.1"/>
    </source>
</evidence>
<evidence type="ECO:0000313" key="2">
    <source>
        <dbReference type="Proteomes" id="UP001556118"/>
    </source>
</evidence>
<keyword evidence="2" id="KW-1185">Reference proteome</keyword>
<reference evidence="1 2" key="1">
    <citation type="submission" date="2024-06" db="EMBL/GenBank/DDBJ databases">
        <title>Novosphingobium rhizovicinus M1R2S20.</title>
        <authorList>
            <person name="Sun J.-Q."/>
        </authorList>
    </citation>
    <scope>NUCLEOTIDE SEQUENCE [LARGE SCALE GENOMIC DNA]</scope>
    <source>
        <strain evidence="1 2">M1R2S20</strain>
    </source>
</reference>
<accession>A0ABV3RA54</accession>
<dbReference type="RefSeq" id="WP_367771284.1">
    <property type="nucleotide sequence ID" value="NZ_JBFNXR010000021.1"/>
</dbReference>
<proteinExistence type="predicted"/>
<organism evidence="1 2">
    <name type="scientific">Novosphingobium rhizovicinum</name>
    <dbReference type="NCBI Taxonomy" id="3228928"/>
    <lineage>
        <taxon>Bacteria</taxon>
        <taxon>Pseudomonadati</taxon>
        <taxon>Pseudomonadota</taxon>
        <taxon>Alphaproteobacteria</taxon>
        <taxon>Sphingomonadales</taxon>
        <taxon>Sphingomonadaceae</taxon>
        <taxon>Novosphingobium</taxon>
    </lineage>
</organism>
<comment type="caution">
    <text evidence="1">The sequence shown here is derived from an EMBL/GenBank/DDBJ whole genome shotgun (WGS) entry which is preliminary data.</text>
</comment>
<dbReference type="Proteomes" id="UP001556118">
    <property type="component" value="Unassembled WGS sequence"/>
</dbReference>
<dbReference type="EMBL" id="JBFNXR010000021">
    <property type="protein sequence ID" value="MEW9854773.1"/>
    <property type="molecule type" value="Genomic_DNA"/>
</dbReference>